<dbReference type="InterPro" id="IPR019080">
    <property type="entry name" value="YqaJ_viral_recombinase"/>
</dbReference>
<dbReference type="InterPro" id="IPR011335">
    <property type="entry name" value="Restrct_endonuc-II-like"/>
</dbReference>
<evidence type="ECO:0000259" key="1">
    <source>
        <dbReference type="Pfam" id="PF09588"/>
    </source>
</evidence>
<dbReference type="Pfam" id="PF09588">
    <property type="entry name" value="YqaJ"/>
    <property type="match status" value="1"/>
</dbReference>
<dbReference type="PANTHER" id="PTHR46609">
    <property type="entry name" value="EXONUCLEASE, PHAGE-TYPE/RECB, C-TERMINAL DOMAIN-CONTAINING PROTEIN"/>
    <property type="match status" value="1"/>
</dbReference>
<evidence type="ECO:0000313" key="2">
    <source>
        <dbReference type="EMBL" id="QHT78365.1"/>
    </source>
</evidence>
<dbReference type="CDD" id="cd22343">
    <property type="entry name" value="PDDEXK_lambda_exonuclease-like"/>
    <property type="match status" value="1"/>
</dbReference>
<sequence length="515" mass="60485">MLLSDLDELEDILDSLVPEGEEEEPFYFNEEEECDIIENIMHLMYEYVQENPRDVSEPDFHDTMIESIKELYSPMIVPEIYTGGLDRDKIHDDFDDLIDIAADLFYKQIMPCRSFPSTFVRSASPSQEKLAFFKTKLDYLAAKPQPEQRTDEWYKFRHNLITASNAFKAFENANTQNQLIYEKCQPLSAQGDKFSYVNVDTPFHWGQKYEPVSVMYYENEYNTRVGDFGCIQHDQFSFLGASPDGINNDLSRPSRFGRMLEIKNIVNREIDGIPKKEYWIQMQLQMETCDLDECDFLETRFQEYESEADYFLDGNNFTTTLKGEWKGVIMYFSTPEGRPYYVYKPLTMDTEEFEKWSESKMDELCAASTNENGIKKMGMCWIKNIFWRLEEVSCVLVLRNKLWFNANIGQLERIWRTIEKERASGDFSHRAPNKRSKKVEEPMQVNKIENYFNLGEGFKVEKTGCLISLQNDPITNKPYRSRENTIIDDEKMGTNAIIKIRTESIDETKQNNPDF</sequence>
<feature type="domain" description="YqaJ viral recombinase" evidence="1">
    <location>
        <begin position="152"/>
        <end position="289"/>
    </location>
</feature>
<dbReference type="AlphaFoldDB" id="A0A6C0HDZ9"/>
<dbReference type="InterPro" id="IPR051703">
    <property type="entry name" value="NF-kappa-B_Signaling_Reg"/>
</dbReference>
<accession>A0A6C0HDZ9</accession>
<reference evidence="2" key="1">
    <citation type="journal article" date="2020" name="Nature">
        <title>Giant virus diversity and host interactions through global metagenomics.</title>
        <authorList>
            <person name="Schulz F."/>
            <person name="Roux S."/>
            <person name="Paez-Espino D."/>
            <person name="Jungbluth S."/>
            <person name="Walsh D.A."/>
            <person name="Denef V.J."/>
            <person name="McMahon K.D."/>
            <person name="Konstantinidis K.T."/>
            <person name="Eloe-Fadrosh E.A."/>
            <person name="Kyrpides N.C."/>
            <person name="Woyke T."/>
        </authorList>
    </citation>
    <scope>NUCLEOTIDE SEQUENCE</scope>
    <source>
        <strain evidence="2">GVMAG-M-3300023179-91</strain>
    </source>
</reference>
<name>A0A6C0HDZ9_9ZZZZ</name>
<protein>
    <recommendedName>
        <fullName evidence="1">YqaJ viral recombinase domain-containing protein</fullName>
    </recommendedName>
</protein>
<dbReference type="Gene3D" id="3.90.320.10">
    <property type="match status" value="1"/>
</dbReference>
<proteinExistence type="predicted"/>
<dbReference type="PANTHER" id="PTHR46609:SF6">
    <property type="entry name" value="EXONUCLEASE, PHAGE-TYPE_RECB, C-TERMINAL DOMAIN-CONTAINING PROTEIN-RELATED"/>
    <property type="match status" value="1"/>
</dbReference>
<dbReference type="EMBL" id="MN739930">
    <property type="protein sequence ID" value="QHT78365.1"/>
    <property type="molecule type" value="Genomic_DNA"/>
</dbReference>
<dbReference type="InterPro" id="IPR011604">
    <property type="entry name" value="PDDEXK-like_dom_sf"/>
</dbReference>
<organism evidence="2">
    <name type="scientific">viral metagenome</name>
    <dbReference type="NCBI Taxonomy" id="1070528"/>
    <lineage>
        <taxon>unclassified sequences</taxon>
        <taxon>metagenomes</taxon>
        <taxon>organismal metagenomes</taxon>
    </lineage>
</organism>
<dbReference type="SUPFAM" id="SSF52980">
    <property type="entry name" value="Restriction endonuclease-like"/>
    <property type="match status" value="1"/>
</dbReference>